<dbReference type="InterPro" id="IPR002123">
    <property type="entry name" value="Plipid/glycerol_acylTrfase"/>
</dbReference>
<dbReference type="InterPro" id="IPR045746">
    <property type="entry name" value="ACT14924-like_Acyltransf_dom"/>
</dbReference>
<name>A0AAN4UR50_9RHOB</name>
<evidence type="ECO:0000313" key="3">
    <source>
        <dbReference type="EMBL" id="SDW91775.1"/>
    </source>
</evidence>
<dbReference type="EMBL" id="BNAB01000007">
    <property type="protein sequence ID" value="GHE01868.1"/>
    <property type="molecule type" value="Genomic_DNA"/>
</dbReference>
<dbReference type="Proteomes" id="UP000199541">
    <property type="component" value="Unassembled WGS sequence"/>
</dbReference>
<dbReference type="RefSeq" id="WP_035844675.1">
    <property type="nucleotide sequence ID" value="NZ_BNAB01000007.1"/>
</dbReference>
<dbReference type="Pfam" id="PF01553">
    <property type="entry name" value="Acyltransferase"/>
    <property type="match status" value="1"/>
</dbReference>
<evidence type="ECO:0000259" key="1">
    <source>
        <dbReference type="Pfam" id="PF01553"/>
    </source>
</evidence>
<dbReference type="GO" id="GO:0016746">
    <property type="term" value="F:acyltransferase activity"/>
    <property type="evidence" value="ECO:0007669"/>
    <property type="project" value="InterPro"/>
</dbReference>
<sequence>MTDHSQENHNFIGDPDYKPYEKRRLSYAGTFTNPWKSNAIRAIEMATGKLTLLHLIRQFEARGPARGQEFWDRTLEVMGIALRTPAEQIARIPKEGPVVVVANHPHGLVDGLVMGCLVGQVRQDFKILTRSLLTGIEEISYHMVPVPFPHEEDAQKKGLEMRRHAMDHLKDGGVVILFPSGQVAASETWFGPAVEAEWNPFTAKMVLRSGAAVLPIFFPGQNSRWYHIANKLSPTLRQGLLLHEIAHALNKPQAPVIGAPIPPEEISPWTTNPRGFMSWLRERTLALRET</sequence>
<comment type="caution">
    <text evidence="2">The sequence shown here is derived from an EMBL/GenBank/DDBJ whole genome shotgun (WGS) entry which is preliminary data.</text>
</comment>
<feature type="domain" description="Phospholipid/glycerol acyltransferase" evidence="1">
    <location>
        <begin position="90"/>
        <end position="216"/>
    </location>
</feature>
<organism evidence="2 5">
    <name type="scientific">Allgaiera indica</name>
    <dbReference type="NCBI Taxonomy" id="765699"/>
    <lineage>
        <taxon>Bacteria</taxon>
        <taxon>Pseudomonadati</taxon>
        <taxon>Pseudomonadota</taxon>
        <taxon>Alphaproteobacteria</taxon>
        <taxon>Rhodobacterales</taxon>
        <taxon>Paracoccaceae</taxon>
        <taxon>Allgaiera</taxon>
    </lineage>
</organism>
<gene>
    <name evidence="2" type="ORF">GCM10008024_19360</name>
    <name evidence="3" type="ORF">SAMN05444006_10810</name>
</gene>
<dbReference type="Proteomes" id="UP000634647">
    <property type="component" value="Unassembled WGS sequence"/>
</dbReference>
<evidence type="ECO:0000313" key="2">
    <source>
        <dbReference type="EMBL" id="GHE01868.1"/>
    </source>
</evidence>
<evidence type="ECO:0000313" key="5">
    <source>
        <dbReference type="Proteomes" id="UP000634647"/>
    </source>
</evidence>
<reference evidence="2" key="3">
    <citation type="submission" date="2023-06" db="EMBL/GenBank/DDBJ databases">
        <authorList>
            <person name="Sun Q."/>
            <person name="Zhou Y."/>
        </authorList>
    </citation>
    <scope>NUCLEOTIDE SEQUENCE</scope>
    <source>
        <strain evidence="2">CGMCC 1.10859</strain>
    </source>
</reference>
<evidence type="ECO:0000313" key="4">
    <source>
        <dbReference type="Proteomes" id="UP000199541"/>
    </source>
</evidence>
<dbReference type="SUPFAM" id="SSF69593">
    <property type="entry name" value="Glycerol-3-phosphate (1)-acyltransferase"/>
    <property type="match status" value="1"/>
</dbReference>
<dbReference type="CDD" id="cd07986">
    <property type="entry name" value="LPLAT_ACT14924-like"/>
    <property type="match status" value="1"/>
</dbReference>
<dbReference type="AlphaFoldDB" id="A0AAN4UR50"/>
<protein>
    <submittedName>
        <fullName evidence="3">Hemolysin</fullName>
    </submittedName>
</protein>
<accession>A0AAN4UR50</accession>
<dbReference type="EMBL" id="FNOB01000008">
    <property type="protein sequence ID" value="SDW91775.1"/>
    <property type="molecule type" value="Genomic_DNA"/>
</dbReference>
<reference evidence="2" key="1">
    <citation type="journal article" date="2014" name="Int. J. Syst. Evol. Microbiol.">
        <title>Complete genome sequence of Corynebacterium casei LMG S-19264T (=DSM 44701T), isolated from a smear-ripened cheese.</title>
        <authorList>
            <consortium name="US DOE Joint Genome Institute (JGI-PGF)"/>
            <person name="Walter F."/>
            <person name="Albersmeier A."/>
            <person name="Kalinowski J."/>
            <person name="Ruckert C."/>
        </authorList>
    </citation>
    <scope>NUCLEOTIDE SEQUENCE</scope>
    <source>
        <strain evidence="2">CGMCC 1.10859</strain>
    </source>
</reference>
<keyword evidence="4" id="KW-1185">Reference proteome</keyword>
<reference evidence="3 4" key="2">
    <citation type="submission" date="2016-10" db="EMBL/GenBank/DDBJ databases">
        <authorList>
            <person name="Varghese N."/>
            <person name="Submissions S."/>
        </authorList>
    </citation>
    <scope>NUCLEOTIDE SEQUENCE [LARGE SCALE GENOMIC DNA]</scope>
    <source>
        <strain evidence="3 4">DSM 24802</strain>
    </source>
</reference>
<proteinExistence type="predicted"/>